<dbReference type="PANTHER" id="PTHR35177:SF2">
    <property type="entry name" value="HYDROGENASE MATURATION FACTOR HYBG"/>
    <property type="match status" value="1"/>
</dbReference>
<dbReference type="SUPFAM" id="SSF159127">
    <property type="entry name" value="HupF/HypC-like"/>
    <property type="match status" value="1"/>
</dbReference>
<comment type="similarity">
    <text evidence="1">Belongs to the HupF/HypC family.</text>
</comment>
<dbReference type="FunFam" id="2.30.30.140:FF:000022">
    <property type="entry name" value="Hydrogenase assembly chaperone HybG"/>
    <property type="match status" value="1"/>
</dbReference>
<dbReference type="PRINTS" id="PR00445">
    <property type="entry name" value="HUPFHYPC"/>
</dbReference>
<dbReference type="GO" id="GO:0051604">
    <property type="term" value="P:protein maturation"/>
    <property type="evidence" value="ECO:0007669"/>
    <property type="project" value="TreeGrafter"/>
</dbReference>
<dbReference type="AlphaFoldDB" id="A0A832I575"/>
<proteinExistence type="inferred from homology"/>
<evidence type="ECO:0000313" key="2">
    <source>
        <dbReference type="EMBL" id="HGZ43540.1"/>
    </source>
</evidence>
<sequence>MCLGVPGRVVKIAPNAIGMTMGTVSFGGITKEVCLAYVPDAQVGDYVVVHVGFAISKISEQEANTVFQTLKEMNELAELEIPQPDDQDAGAGTSR</sequence>
<dbReference type="PANTHER" id="PTHR35177">
    <property type="entry name" value="HYDROGENASE MATURATION FACTOR HYBG"/>
    <property type="match status" value="1"/>
</dbReference>
<accession>A0A832I575</accession>
<dbReference type="EMBL" id="DSQF01000018">
    <property type="protein sequence ID" value="HGZ43540.1"/>
    <property type="molecule type" value="Genomic_DNA"/>
</dbReference>
<dbReference type="Gene3D" id="2.30.30.140">
    <property type="match status" value="1"/>
</dbReference>
<dbReference type="GO" id="GO:0005506">
    <property type="term" value="F:iron ion binding"/>
    <property type="evidence" value="ECO:0007669"/>
    <property type="project" value="TreeGrafter"/>
</dbReference>
<dbReference type="PROSITE" id="PS01097">
    <property type="entry name" value="HUPF_HYPC"/>
    <property type="match status" value="1"/>
</dbReference>
<reference evidence="2" key="1">
    <citation type="journal article" date="2020" name="mSystems">
        <title>Genome- and Community-Level Interaction Insights into Carbon Utilization and Element Cycling Functions of Hydrothermarchaeota in Hydrothermal Sediment.</title>
        <authorList>
            <person name="Zhou Z."/>
            <person name="Liu Y."/>
            <person name="Xu W."/>
            <person name="Pan J."/>
            <person name="Luo Z.H."/>
            <person name="Li M."/>
        </authorList>
    </citation>
    <scope>NUCLEOTIDE SEQUENCE [LARGE SCALE GENOMIC DNA]</scope>
    <source>
        <strain evidence="2">SpSt-381</strain>
    </source>
</reference>
<dbReference type="InterPro" id="IPR001109">
    <property type="entry name" value="Hydrogenase_HupF/HypC"/>
</dbReference>
<gene>
    <name evidence="2" type="ORF">ENR23_08965</name>
</gene>
<comment type="caution">
    <text evidence="2">The sequence shown here is derived from an EMBL/GenBank/DDBJ whole genome shotgun (WGS) entry which is preliminary data.</text>
</comment>
<evidence type="ECO:0000256" key="1">
    <source>
        <dbReference type="ARBA" id="ARBA00006018"/>
    </source>
</evidence>
<dbReference type="GO" id="GO:1902670">
    <property type="term" value="F:carbon dioxide binding"/>
    <property type="evidence" value="ECO:0007669"/>
    <property type="project" value="TreeGrafter"/>
</dbReference>
<name>A0A832I575_UNCEI</name>
<protein>
    <submittedName>
        <fullName evidence="2">HypC/HybG/HupF family hydrogenase formation chaperone</fullName>
    </submittedName>
</protein>
<dbReference type="NCBIfam" id="TIGR00074">
    <property type="entry name" value="hypC_hupF"/>
    <property type="match status" value="1"/>
</dbReference>
<dbReference type="Pfam" id="PF01455">
    <property type="entry name" value="HupF_HypC"/>
    <property type="match status" value="1"/>
</dbReference>
<dbReference type="InterPro" id="IPR019812">
    <property type="entry name" value="Hydgase_assmbl_chp_CS"/>
</dbReference>
<organism evidence="2">
    <name type="scientific">Eiseniibacteriota bacterium</name>
    <dbReference type="NCBI Taxonomy" id="2212470"/>
    <lineage>
        <taxon>Bacteria</taxon>
        <taxon>Candidatus Eiseniibacteriota</taxon>
    </lineage>
</organism>